<keyword evidence="5" id="KW-0862">Zinc</keyword>
<dbReference type="Pfam" id="PF00097">
    <property type="entry name" value="zf-C3HC4"/>
    <property type="match status" value="1"/>
</dbReference>
<sequence>MSQVQSPGLADLEKELGCSICTELLYQPLTLLDCLHTYCGSCLKEWFTAQGGRRRPRGSLPKFTCPSCRANVRDTRPNATVTTLLDMVLMAQPDRARTEDEKKEIAERYTPGDSVFPPPQSEAESSDDEDDQRLVEEIRELSLRESRASGRREERRRVQPEINRPRSNNPDTRQTEDGRTRRRREEVAEHQRRAFGSHGDPERARRVEHQSSLRSLLSLSSEAETMEEEILRQIVEEGLLNDIDFENLGPAQEEELSERIAEAYRRRHMGQSNSRPAQRRRQSPQASSRSHTRSHSAQPLAEVNHSSREPGERRPPVSRPHLLDPVAPRPIEAQRRRNSDQASANRRSSPVRLNQGSNSDETLRPAARSSSDMTAERPRSSHAARPRAQSSSRRPRRGTESDQPASDVWASSGRERVSSRQTSSQSATNSPTSTSSPSVALQASNSAETTPATSSPLVPVRSERRPRPASSRANAPAPITAQYAESSISCDRCGKSGIQYELHKRCLKCKDGDYHLCLRCYRSKQGCLEWAGFRQTAQSTFELMVASSNGQGTHTLSLSRHVLSSFKYRKPTETAQTTVNGSTQMTSDNPARRLEAGLFCDICMSCTNECYWKCNQCNEGDWGFCNRCVNQGRCCTHPLLPIRRIGGSPTSSSVSTPTIKTNDLLAIGKSETYKILEISTNCDICTYPIPASVTRFHCLQCNDGDYDVCTNCYLKLVVTSKISKENGHNGWRRCLAGHRMIVIGFKDETEGQRRVIDRNLVGGYATRDEHINRSPTSPPSTASPNVSSEPGNSFWSWREGQGRRKKASRARASTNSPISNAQSNSGDHSGSNPGTPISQQAPALRRFPPDGGVGLVVYARWAWYPEEGVKDELAFPRGAEITEVENVNDDWFCGTYAGNTGLFPGKHVVVLREVV</sequence>
<feature type="compositionally biased region" description="Polar residues" evidence="9">
    <location>
        <begin position="439"/>
        <end position="453"/>
    </location>
</feature>
<evidence type="ECO:0000256" key="1">
    <source>
        <dbReference type="ARBA" id="ARBA00008649"/>
    </source>
</evidence>
<keyword evidence="2 8" id="KW-0728">SH3 domain</keyword>
<evidence type="ECO:0000259" key="11">
    <source>
        <dbReference type="PROSITE" id="PS50089"/>
    </source>
</evidence>
<dbReference type="Gene3D" id="2.30.30.40">
    <property type="entry name" value="SH3 Domains"/>
    <property type="match status" value="1"/>
</dbReference>
<reference evidence="12" key="1">
    <citation type="journal article" date="2023" name="IMA Fungus">
        <title>Comparative genomic study of the Penicillium genus elucidates a diverse pangenome and 15 lateral gene transfer events.</title>
        <authorList>
            <person name="Petersen C."/>
            <person name="Sorensen T."/>
            <person name="Nielsen M.R."/>
            <person name="Sondergaard T.E."/>
            <person name="Sorensen J.L."/>
            <person name="Fitzpatrick D.A."/>
            <person name="Frisvad J.C."/>
            <person name="Nielsen K.L."/>
        </authorList>
    </citation>
    <scope>NUCLEOTIDE SEQUENCE</scope>
    <source>
        <strain evidence="12">IBT 17514</strain>
    </source>
</reference>
<keyword evidence="13" id="KW-1185">Reference proteome</keyword>
<feature type="compositionally biased region" description="Basic and acidic residues" evidence="9">
    <location>
        <begin position="305"/>
        <end position="315"/>
    </location>
</feature>
<dbReference type="InterPro" id="IPR018957">
    <property type="entry name" value="Znf_C3HC4_RING-type"/>
</dbReference>
<evidence type="ECO:0000256" key="5">
    <source>
        <dbReference type="ARBA" id="ARBA00022833"/>
    </source>
</evidence>
<feature type="domain" description="SH3" evidence="10">
    <location>
        <begin position="852"/>
        <end position="913"/>
    </location>
</feature>
<protein>
    <recommendedName>
        <fullName evidence="14">RING-type domain-containing protein</fullName>
    </recommendedName>
</protein>
<dbReference type="Gene3D" id="3.30.40.10">
    <property type="entry name" value="Zinc/RING finger domain, C3HC4 (zinc finger)"/>
    <property type="match status" value="1"/>
</dbReference>
<feature type="compositionally biased region" description="Basic and acidic residues" evidence="9">
    <location>
        <begin position="199"/>
        <end position="211"/>
    </location>
</feature>
<reference evidence="12" key="2">
    <citation type="submission" date="2023-01" db="EMBL/GenBank/DDBJ databases">
        <authorList>
            <person name="Petersen C."/>
        </authorList>
    </citation>
    <scope>NUCLEOTIDE SEQUENCE</scope>
    <source>
        <strain evidence="12">IBT 17514</strain>
    </source>
</reference>
<dbReference type="PANTHER" id="PTHR16079">
    <property type="entry name" value="UBIQUITIN LIGASE PROTEIN CHFR"/>
    <property type="match status" value="1"/>
</dbReference>
<organism evidence="12 13">
    <name type="scientific">Penicillium malachiteum</name>
    <dbReference type="NCBI Taxonomy" id="1324776"/>
    <lineage>
        <taxon>Eukaryota</taxon>
        <taxon>Fungi</taxon>
        <taxon>Dikarya</taxon>
        <taxon>Ascomycota</taxon>
        <taxon>Pezizomycotina</taxon>
        <taxon>Eurotiomycetes</taxon>
        <taxon>Eurotiomycetidae</taxon>
        <taxon>Eurotiales</taxon>
        <taxon>Aspergillaceae</taxon>
        <taxon>Penicillium</taxon>
    </lineage>
</organism>
<dbReference type="PROSITE" id="PS50002">
    <property type="entry name" value="SH3"/>
    <property type="match status" value="1"/>
</dbReference>
<accession>A0AAD6HNA7</accession>
<feature type="compositionally biased region" description="Basic and acidic residues" evidence="9">
    <location>
        <begin position="132"/>
        <end position="159"/>
    </location>
</feature>
<dbReference type="GO" id="GO:0004842">
    <property type="term" value="F:ubiquitin-protein transferase activity"/>
    <property type="evidence" value="ECO:0007669"/>
    <property type="project" value="TreeGrafter"/>
</dbReference>
<dbReference type="InterPro" id="IPR052256">
    <property type="entry name" value="E3_ubiquitin-ligase_CHFR"/>
</dbReference>
<dbReference type="InterPro" id="IPR001841">
    <property type="entry name" value="Znf_RING"/>
</dbReference>
<comment type="similarity">
    <text evidence="1">Belongs to the SH3RF family.</text>
</comment>
<feature type="compositionally biased region" description="Basic and acidic residues" evidence="9">
    <location>
        <begin position="173"/>
        <end position="192"/>
    </location>
</feature>
<feature type="compositionally biased region" description="Low complexity" evidence="9">
    <location>
        <begin position="779"/>
        <end position="788"/>
    </location>
</feature>
<feature type="compositionally biased region" description="Basic and acidic residues" evidence="9">
    <location>
        <begin position="94"/>
        <end position="107"/>
    </location>
</feature>
<dbReference type="InterPro" id="IPR036028">
    <property type="entry name" value="SH3-like_dom_sf"/>
</dbReference>
<dbReference type="PANTHER" id="PTHR16079:SF4">
    <property type="entry name" value="E3 UBIQUITIN-PROTEIN LIGASE CHFR"/>
    <property type="match status" value="1"/>
</dbReference>
<dbReference type="InterPro" id="IPR001452">
    <property type="entry name" value="SH3_domain"/>
</dbReference>
<dbReference type="InterPro" id="IPR013083">
    <property type="entry name" value="Znf_RING/FYVE/PHD"/>
</dbReference>
<evidence type="ECO:0008006" key="14">
    <source>
        <dbReference type="Google" id="ProtNLM"/>
    </source>
</evidence>
<dbReference type="Gene3D" id="3.30.60.90">
    <property type="match status" value="1"/>
</dbReference>
<feature type="compositionally biased region" description="Polar residues" evidence="9">
    <location>
        <begin position="340"/>
        <end position="360"/>
    </location>
</feature>
<keyword evidence="4 7" id="KW-0863">Zinc-finger</keyword>
<dbReference type="SMART" id="SM00326">
    <property type="entry name" value="SH3"/>
    <property type="match status" value="1"/>
</dbReference>
<evidence type="ECO:0000256" key="9">
    <source>
        <dbReference type="SAM" id="MobiDB-lite"/>
    </source>
</evidence>
<dbReference type="Proteomes" id="UP001215712">
    <property type="component" value="Unassembled WGS sequence"/>
</dbReference>
<dbReference type="InterPro" id="IPR017907">
    <property type="entry name" value="Znf_RING_CS"/>
</dbReference>
<feature type="compositionally biased region" description="Low complexity" evidence="9">
    <location>
        <begin position="421"/>
        <end position="438"/>
    </location>
</feature>
<evidence type="ECO:0000313" key="13">
    <source>
        <dbReference type="Proteomes" id="UP001215712"/>
    </source>
</evidence>
<proteinExistence type="inferred from homology"/>
<dbReference type="AlphaFoldDB" id="A0AAD6HNA7"/>
<feature type="region of interest" description="Disordered" evidence="9">
    <location>
        <begin position="92"/>
        <end position="226"/>
    </location>
</feature>
<evidence type="ECO:0000256" key="2">
    <source>
        <dbReference type="ARBA" id="ARBA00022443"/>
    </source>
</evidence>
<dbReference type="PROSITE" id="PS00518">
    <property type="entry name" value="ZF_RING_1"/>
    <property type="match status" value="1"/>
</dbReference>
<evidence type="ECO:0000313" key="12">
    <source>
        <dbReference type="EMBL" id="KAJ5727685.1"/>
    </source>
</evidence>
<gene>
    <name evidence="12" type="ORF">N7493_005505</name>
</gene>
<evidence type="ECO:0000259" key="10">
    <source>
        <dbReference type="PROSITE" id="PS50002"/>
    </source>
</evidence>
<dbReference type="GO" id="GO:0008270">
    <property type="term" value="F:zinc ion binding"/>
    <property type="evidence" value="ECO:0007669"/>
    <property type="project" value="UniProtKB-KW"/>
</dbReference>
<comment type="caution">
    <text evidence="12">The sequence shown here is derived from an EMBL/GenBank/DDBJ whole genome shotgun (WGS) entry which is preliminary data.</text>
</comment>
<dbReference type="GO" id="GO:0016567">
    <property type="term" value="P:protein ubiquitination"/>
    <property type="evidence" value="ECO:0007669"/>
    <property type="project" value="TreeGrafter"/>
</dbReference>
<evidence type="ECO:0000256" key="6">
    <source>
        <dbReference type="ARBA" id="ARBA00022843"/>
    </source>
</evidence>
<feature type="compositionally biased region" description="Low complexity" evidence="9">
    <location>
        <begin position="468"/>
        <end position="478"/>
    </location>
</feature>
<feature type="region of interest" description="Disordered" evidence="9">
    <location>
        <begin position="766"/>
        <end position="846"/>
    </location>
</feature>
<keyword evidence="6" id="KW-0832">Ubl conjugation</keyword>
<dbReference type="SUPFAM" id="SSF50044">
    <property type="entry name" value="SH3-domain"/>
    <property type="match status" value="1"/>
</dbReference>
<feature type="compositionally biased region" description="Low complexity" evidence="9">
    <location>
        <begin position="212"/>
        <end position="223"/>
    </location>
</feature>
<dbReference type="GO" id="GO:0005634">
    <property type="term" value="C:nucleus"/>
    <property type="evidence" value="ECO:0007669"/>
    <property type="project" value="TreeGrafter"/>
</dbReference>
<name>A0AAD6HNA7_9EURO</name>
<feature type="compositionally biased region" description="Polar residues" evidence="9">
    <location>
        <begin position="814"/>
        <end position="841"/>
    </location>
</feature>
<dbReference type="PROSITE" id="PS50089">
    <property type="entry name" value="ZF_RING_2"/>
    <property type="match status" value="1"/>
</dbReference>
<feature type="domain" description="RING-type" evidence="11">
    <location>
        <begin position="18"/>
        <end position="69"/>
    </location>
</feature>
<dbReference type="SUPFAM" id="SSF57850">
    <property type="entry name" value="RING/U-box"/>
    <property type="match status" value="2"/>
</dbReference>
<evidence type="ECO:0000256" key="8">
    <source>
        <dbReference type="PROSITE-ProRule" id="PRU00192"/>
    </source>
</evidence>
<evidence type="ECO:0000256" key="7">
    <source>
        <dbReference type="PROSITE-ProRule" id="PRU00175"/>
    </source>
</evidence>
<feature type="region of interest" description="Disordered" evidence="9">
    <location>
        <begin position="246"/>
        <end position="478"/>
    </location>
</feature>
<keyword evidence="3" id="KW-0479">Metal-binding</keyword>
<dbReference type="InterPro" id="IPR043145">
    <property type="entry name" value="Znf_ZZ_sf"/>
</dbReference>
<evidence type="ECO:0000256" key="3">
    <source>
        <dbReference type="ARBA" id="ARBA00022723"/>
    </source>
</evidence>
<evidence type="ECO:0000256" key="4">
    <source>
        <dbReference type="ARBA" id="ARBA00022771"/>
    </source>
</evidence>
<dbReference type="GO" id="GO:0006511">
    <property type="term" value="P:ubiquitin-dependent protein catabolic process"/>
    <property type="evidence" value="ECO:0007669"/>
    <property type="project" value="TreeGrafter"/>
</dbReference>
<dbReference type="SMART" id="SM00184">
    <property type="entry name" value="RING"/>
    <property type="match status" value="1"/>
</dbReference>
<dbReference type="EMBL" id="JAQJAN010000006">
    <property type="protein sequence ID" value="KAJ5727685.1"/>
    <property type="molecule type" value="Genomic_DNA"/>
</dbReference>